<feature type="transmembrane region" description="Helical" evidence="10">
    <location>
        <begin position="313"/>
        <end position="330"/>
    </location>
</feature>
<name>A0A0R1WCP2_9LACO</name>
<dbReference type="Gene3D" id="1.10.3370.10">
    <property type="entry name" value="SecY subunit domain"/>
    <property type="match status" value="1"/>
</dbReference>
<dbReference type="STRING" id="1423807.FD16_GL000828"/>
<dbReference type="PATRIC" id="fig|1423807.3.peg.841"/>
<dbReference type="GO" id="GO:0065002">
    <property type="term" value="P:intracellular protein transmembrane transport"/>
    <property type="evidence" value="ECO:0007669"/>
    <property type="project" value="UniProtKB-UniRule"/>
</dbReference>
<comment type="subcellular location">
    <subcellularLocation>
        <location evidence="10">Cell membrane</location>
        <topology evidence="10">Multi-pass membrane protein</topology>
    </subcellularLocation>
    <subcellularLocation>
        <location evidence="1">Membrane</location>
        <topology evidence="1">Multi-pass membrane protein</topology>
    </subcellularLocation>
</comment>
<evidence type="ECO:0000256" key="7">
    <source>
        <dbReference type="ARBA" id="ARBA00023010"/>
    </source>
</evidence>
<feature type="transmembrane region" description="Helical" evidence="10">
    <location>
        <begin position="364"/>
        <end position="386"/>
    </location>
</feature>
<dbReference type="FunFam" id="1.10.3370.10:FF:000001">
    <property type="entry name" value="Preprotein translocase subunit SecY"/>
    <property type="match status" value="1"/>
</dbReference>
<keyword evidence="6 10" id="KW-1133">Transmembrane helix</keyword>
<evidence type="ECO:0000256" key="10">
    <source>
        <dbReference type="HAMAP-Rule" id="MF_01465"/>
    </source>
</evidence>
<evidence type="ECO:0000256" key="4">
    <source>
        <dbReference type="ARBA" id="ARBA00022692"/>
    </source>
</evidence>
<dbReference type="Proteomes" id="UP000051820">
    <property type="component" value="Unassembled WGS sequence"/>
</dbReference>
<keyword evidence="13" id="KW-1185">Reference proteome</keyword>
<feature type="transmembrane region" description="Helical" evidence="10">
    <location>
        <begin position="174"/>
        <end position="191"/>
    </location>
</feature>
<evidence type="ECO:0000256" key="9">
    <source>
        <dbReference type="ARBA" id="ARBA00039733"/>
    </source>
</evidence>
<dbReference type="PANTHER" id="PTHR10906">
    <property type="entry name" value="SECY/SEC61-ALPHA FAMILY MEMBER"/>
    <property type="match status" value="1"/>
</dbReference>
<feature type="transmembrane region" description="Helical" evidence="10">
    <location>
        <begin position="67"/>
        <end position="87"/>
    </location>
</feature>
<keyword evidence="8 10" id="KW-0472">Membrane</keyword>
<dbReference type="HAMAP" id="MF_01465">
    <property type="entry name" value="SecY"/>
    <property type="match status" value="1"/>
</dbReference>
<dbReference type="PROSITE" id="PS00755">
    <property type="entry name" value="SECY_1"/>
    <property type="match status" value="1"/>
</dbReference>
<keyword evidence="10" id="KW-1003">Cell membrane</keyword>
<keyword evidence="7 10" id="KW-0811">Translocation</keyword>
<comment type="subunit">
    <text evidence="10">Component of the Sec protein translocase complex. Heterotrimer consisting of SecY, SecE and SecG subunits. The heterotrimers can form oligomers, although 1 heterotrimer is thought to be able to translocate proteins. Interacts with the ribosome. Interacts with SecDF, and other proteins may be involved. Interacts with SecA.</text>
</comment>
<evidence type="ECO:0000256" key="11">
    <source>
        <dbReference type="RuleBase" id="RU004349"/>
    </source>
</evidence>
<dbReference type="InterPro" id="IPR026593">
    <property type="entry name" value="SecY"/>
</dbReference>
<dbReference type="RefSeq" id="WP_010621645.1">
    <property type="nucleotide sequence ID" value="NZ_AZGF01000002.1"/>
</dbReference>
<dbReference type="NCBIfam" id="TIGR00967">
    <property type="entry name" value="3a0501s007"/>
    <property type="match status" value="1"/>
</dbReference>
<feature type="transmembrane region" description="Helical" evidence="10">
    <location>
        <begin position="18"/>
        <end position="36"/>
    </location>
</feature>
<reference evidence="12 13" key="1">
    <citation type="journal article" date="2015" name="Genome Announc.">
        <title>Expanding the biotechnology potential of lactobacilli through comparative genomics of 213 strains and associated genera.</title>
        <authorList>
            <person name="Sun Z."/>
            <person name="Harris H.M."/>
            <person name="McCann A."/>
            <person name="Guo C."/>
            <person name="Argimon S."/>
            <person name="Zhang W."/>
            <person name="Yang X."/>
            <person name="Jeffery I.B."/>
            <person name="Cooney J.C."/>
            <person name="Kagawa T.F."/>
            <person name="Liu W."/>
            <person name="Song Y."/>
            <person name="Salvetti E."/>
            <person name="Wrobel A."/>
            <person name="Rasinkangas P."/>
            <person name="Parkhill J."/>
            <person name="Rea M.C."/>
            <person name="O'Sullivan O."/>
            <person name="Ritari J."/>
            <person name="Douillard F.P."/>
            <person name="Paul Ross R."/>
            <person name="Yang R."/>
            <person name="Briner A.E."/>
            <person name="Felis G.E."/>
            <person name="de Vos W.M."/>
            <person name="Barrangou R."/>
            <person name="Klaenhammer T.R."/>
            <person name="Caufield P.W."/>
            <person name="Cui Y."/>
            <person name="Zhang H."/>
            <person name="O'Toole P.W."/>
        </authorList>
    </citation>
    <scope>NUCLEOTIDE SEQUENCE [LARGE SCALE GENOMIC DNA]</scope>
    <source>
        <strain evidence="12 13">DSM 5007</strain>
    </source>
</reference>
<dbReference type="PIRSF" id="PIRSF004557">
    <property type="entry name" value="SecY"/>
    <property type="match status" value="1"/>
</dbReference>
<keyword evidence="5 10" id="KW-0653">Protein transport</keyword>
<dbReference type="eggNOG" id="COG0201">
    <property type="taxonomic scope" value="Bacteria"/>
</dbReference>
<proteinExistence type="inferred from homology"/>
<dbReference type="OrthoDB" id="9809248at2"/>
<feature type="transmembrane region" description="Helical" evidence="10">
    <location>
        <begin position="392"/>
        <end position="414"/>
    </location>
</feature>
<evidence type="ECO:0000256" key="3">
    <source>
        <dbReference type="ARBA" id="ARBA00022448"/>
    </source>
</evidence>
<dbReference type="Pfam" id="PF00344">
    <property type="entry name" value="SecY"/>
    <property type="match status" value="1"/>
</dbReference>
<dbReference type="InterPro" id="IPR030659">
    <property type="entry name" value="SecY_CS"/>
</dbReference>
<organism evidence="12 13">
    <name type="scientific">Paucilactobacillus suebicus DSM 5007 = KCTC 3549</name>
    <dbReference type="NCBI Taxonomy" id="1423807"/>
    <lineage>
        <taxon>Bacteria</taxon>
        <taxon>Bacillati</taxon>
        <taxon>Bacillota</taxon>
        <taxon>Bacilli</taxon>
        <taxon>Lactobacillales</taxon>
        <taxon>Lactobacillaceae</taxon>
        <taxon>Paucilactobacillus</taxon>
    </lineage>
</organism>
<dbReference type="EMBL" id="AZGF01000002">
    <property type="protein sequence ID" value="KRM13353.1"/>
    <property type="molecule type" value="Genomic_DNA"/>
</dbReference>
<feature type="transmembrane region" description="Helical" evidence="10">
    <location>
        <begin position="146"/>
        <end position="167"/>
    </location>
</feature>
<dbReference type="SUPFAM" id="SSF103491">
    <property type="entry name" value="Preprotein translocase SecY subunit"/>
    <property type="match status" value="1"/>
</dbReference>
<feature type="transmembrane region" description="Helical" evidence="10">
    <location>
        <begin position="211"/>
        <end position="235"/>
    </location>
</feature>
<dbReference type="GO" id="GO:0006605">
    <property type="term" value="P:protein targeting"/>
    <property type="evidence" value="ECO:0007669"/>
    <property type="project" value="UniProtKB-UniRule"/>
</dbReference>
<evidence type="ECO:0000256" key="6">
    <source>
        <dbReference type="ARBA" id="ARBA00022989"/>
    </source>
</evidence>
<gene>
    <name evidence="10" type="primary">secY</name>
    <name evidence="12" type="ORF">FD16_GL000828</name>
</gene>
<comment type="similarity">
    <text evidence="2 10 11">Belongs to the SecY/SEC61-alpha family.</text>
</comment>
<evidence type="ECO:0000313" key="12">
    <source>
        <dbReference type="EMBL" id="KRM13353.1"/>
    </source>
</evidence>
<evidence type="ECO:0000256" key="8">
    <source>
        <dbReference type="ARBA" id="ARBA00023136"/>
    </source>
</evidence>
<feature type="transmembrane region" description="Helical" evidence="10">
    <location>
        <begin position="256"/>
        <end position="278"/>
    </location>
</feature>
<evidence type="ECO:0000256" key="2">
    <source>
        <dbReference type="ARBA" id="ARBA00005751"/>
    </source>
</evidence>
<dbReference type="InterPro" id="IPR002208">
    <property type="entry name" value="SecY/SEC61-alpha"/>
</dbReference>
<comment type="caution">
    <text evidence="12">The sequence shown here is derived from an EMBL/GenBank/DDBJ whole genome shotgun (WGS) entry which is preliminary data.</text>
</comment>
<accession>A0A0R1WCP2</accession>
<dbReference type="PRINTS" id="PR00303">
    <property type="entry name" value="SECYTRNLCASE"/>
</dbReference>
<dbReference type="AlphaFoldDB" id="A0A0R1WCP2"/>
<feature type="transmembrane region" description="Helical" evidence="10">
    <location>
        <begin position="115"/>
        <end position="134"/>
    </location>
</feature>
<keyword evidence="4 10" id="KW-0812">Transmembrane</keyword>
<dbReference type="GO" id="GO:0043952">
    <property type="term" value="P:protein transport by the Sec complex"/>
    <property type="evidence" value="ECO:0007669"/>
    <property type="project" value="UniProtKB-UniRule"/>
</dbReference>
<protein>
    <recommendedName>
        <fullName evidence="9 10">Protein translocase subunit SecY</fullName>
    </recommendedName>
</protein>
<dbReference type="GO" id="GO:0005886">
    <property type="term" value="C:plasma membrane"/>
    <property type="evidence" value="ECO:0007669"/>
    <property type="project" value="UniProtKB-SubCell"/>
</dbReference>
<dbReference type="InterPro" id="IPR023201">
    <property type="entry name" value="SecY_dom_sf"/>
</dbReference>
<evidence type="ECO:0000256" key="1">
    <source>
        <dbReference type="ARBA" id="ARBA00004141"/>
    </source>
</evidence>
<evidence type="ECO:0000313" key="13">
    <source>
        <dbReference type="Proteomes" id="UP000051820"/>
    </source>
</evidence>
<evidence type="ECO:0000256" key="5">
    <source>
        <dbReference type="ARBA" id="ARBA00022927"/>
    </source>
</evidence>
<comment type="function">
    <text evidence="10">The central subunit of the protein translocation channel SecYEG. Consists of two halves formed by TMs 1-5 and 6-10. These two domains form a lateral gate at the front which open onto the bilayer between TMs 2 and 7, and are clamped together by SecE at the back. The channel is closed by both a pore ring composed of hydrophobic SecY resides and a short helix (helix 2A) on the extracellular side of the membrane which forms a plug. The plug probably moves laterally to allow the channel to open. The ring and the pore may move independently.</text>
</comment>
<sequence>MFATIKNGFKVSEIRKKILFTLFVLIVYRLGAYITVPGINAAALQQVASTGLASILNTFSGGGLENYSLFAMGVSPYITAQIVVQLLQMDIVPKFVEWSKQGDVGRRKLNQATRWLTIVLGFIQSIGITAGFNALSTLKLVNNPGIQTYLMIGLILTAGTMLATWMGDMITERGLGNGVSMLIFAGIIAQMPSGIKQLWQDQIVGASGKELWIGIGFIAVVVVALLIIVTFVTWVQQAERRLPIQYTRRTTSAPDSSYLPLKINVSGVIPVIFAGSFVSTPQTILMAFQQNHSGDTWYQVMTDIFNMQTLPGTTLYILLIVVFTFFYAFVQVNPEKLSENLQKQGSYIPGVWPGKGTQSFVAGVLMRLSTVGSVFLGFISLIPLLASDIWNLSQSIGLGGTSLLIVVQIALDVVRQLNGLNMKREYIGFIHD</sequence>
<keyword evidence="3 10" id="KW-0813">Transport</keyword>